<evidence type="ECO:0000313" key="8">
    <source>
        <dbReference type="Proteomes" id="UP000063781"/>
    </source>
</evidence>
<comment type="similarity">
    <text evidence="1">Belongs to the carbohydrate kinase PfkB family.</text>
</comment>
<evidence type="ECO:0000256" key="2">
    <source>
        <dbReference type="ARBA" id="ARBA00022679"/>
    </source>
</evidence>
<name>A0A0X8GYW8_9FIRM</name>
<dbReference type="SUPFAM" id="SSF53613">
    <property type="entry name" value="Ribokinase-like"/>
    <property type="match status" value="1"/>
</dbReference>
<dbReference type="CDD" id="cd01167">
    <property type="entry name" value="bac_FRK"/>
    <property type="match status" value="1"/>
</dbReference>
<evidence type="ECO:0000313" key="7">
    <source>
        <dbReference type="EMBL" id="AMC92979.1"/>
    </source>
</evidence>
<keyword evidence="4" id="KW-0418">Kinase</keyword>
<dbReference type="KEGG" id="erl:AOC36_02970"/>
<dbReference type="Gene3D" id="3.40.1190.20">
    <property type="match status" value="1"/>
</dbReference>
<dbReference type="InterPro" id="IPR011611">
    <property type="entry name" value="PfkB_dom"/>
</dbReference>
<evidence type="ECO:0000256" key="1">
    <source>
        <dbReference type="ARBA" id="ARBA00010688"/>
    </source>
</evidence>
<dbReference type="RefSeq" id="WP_067631299.1">
    <property type="nucleotide sequence ID" value="NZ_CP013213.1"/>
</dbReference>
<evidence type="ECO:0000256" key="4">
    <source>
        <dbReference type="ARBA" id="ARBA00022777"/>
    </source>
</evidence>
<dbReference type="Pfam" id="PF00294">
    <property type="entry name" value="PfkB"/>
    <property type="match status" value="1"/>
</dbReference>
<proteinExistence type="inferred from homology"/>
<accession>A0A0X8GYW8</accession>
<dbReference type="GO" id="GO:0016301">
    <property type="term" value="F:kinase activity"/>
    <property type="evidence" value="ECO:0007669"/>
    <property type="project" value="UniProtKB-KW"/>
</dbReference>
<sequence>MIYSIGEMLIDLMQEGDAYVPYIGGAPANVACHIRRSNTPALFVGKISEDAFGSSMHQFLIDNDIYFPLTKSPHKTALALVSHTEGDRSFQFYRDRSSDLFLSIEDIDRIPFKPRDILHFCSLGLVPYETTLSAHLHAINKCKALGGIISFDVNLREKLWENVDLAYETVMKCIPLCDIIKVNEEELKWLCGTQDIKAGLKQLQTHQQLVICTMGKDGSITLTQDGTYIHTDSLNVPQVDTTGAGDSFIAMVLASLSNSHESFERWQHSTLPFALDYARQISARVVSQHGAIPDIDYEVKNFD</sequence>
<dbReference type="AlphaFoldDB" id="A0A0X8GYW8"/>
<keyword evidence="5" id="KW-0067">ATP-binding</keyword>
<dbReference type="GO" id="GO:0005524">
    <property type="term" value="F:ATP binding"/>
    <property type="evidence" value="ECO:0007669"/>
    <property type="project" value="UniProtKB-KW"/>
</dbReference>
<dbReference type="STRING" id="1514105.AOC36_02970"/>
<evidence type="ECO:0000259" key="6">
    <source>
        <dbReference type="Pfam" id="PF00294"/>
    </source>
</evidence>
<keyword evidence="2" id="KW-0808">Transferase</keyword>
<evidence type="ECO:0000256" key="3">
    <source>
        <dbReference type="ARBA" id="ARBA00022741"/>
    </source>
</evidence>
<gene>
    <name evidence="7" type="ORF">AOC36_02970</name>
</gene>
<dbReference type="OrthoDB" id="9813569at2"/>
<dbReference type="PANTHER" id="PTHR43085">
    <property type="entry name" value="HEXOKINASE FAMILY MEMBER"/>
    <property type="match status" value="1"/>
</dbReference>
<feature type="domain" description="Carbohydrate kinase PfkB" evidence="6">
    <location>
        <begin position="12"/>
        <end position="294"/>
    </location>
</feature>
<dbReference type="InterPro" id="IPR029056">
    <property type="entry name" value="Ribokinase-like"/>
</dbReference>
<protein>
    <recommendedName>
        <fullName evidence="6">Carbohydrate kinase PfkB domain-containing protein</fullName>
    </recommendedName>
</protein>
<dbReference type="InterPro" id="IPR050306">
    <property type="entry name" value="PfkB_Carbo_kinase"/>
</dbReference>
<dbReference type="EMBL" id="CP013213">
    <property type="protein sequence ID" value="AMC92979.1"/>
    <property type="molecule type" value="Genomic_DNA"/>
</dbReference>
<dbReference type="PANTHER" id="PTHR43085:SF1">
    <property type="entry name" value="PSEUDOURIDINE KINASE-RELATED"/>
    <property type="match status" value="1"/>
</dbReference>
<keyword evidence="8" id="KW-1185">Reference proteome</keyword>
<keyword evidence="3" id="KW-0547">Nucleotide-binding</keyword>
<dbReference type="Proteomes" id="UP000063781">
    <property type="component" value="Chromosome"/>
</dbReference>
<evidence type="ECO:0000256" key="5">
    <source>
        <dbReference type="ARBA" id="ARBA00022840"/>
    </source>
</evidence>
<reference evidence="7 8" key="1">
    <citation type="submission" date="2015-10" db="EMBL/GenBank/DDBJ databases">
        <title>Erysipelothrix larvae sp. LV19 isolated from the larval gut of the rhinoceros beetle, Trypoxylus dichotomus.</title>
        <authorList>
            <person name="Lim S."/>
            <person name="Kim B.-C."/>
        </authorList>
    </citation>
    <scope>NUCLEOTIDE SEQUENCE [LARGE SCALE GENOMIC DNA]</scope>
    <source>
        <strain evidence="7 8">LV19</strain>
    </source>
</reference>
<organism evidence="7 8">
    <name type="scientific">Erysipelothrix larvae</name>
    <dbReference type="NCBI Taxonomy" id="1514105"/>
    <lineage>
        <taxon>Bacteria</taxon>
        <taxon>Bacillati</taxon>
        <taxon>Bacillota</taxon>
        <taxon>Erysipelotrichia</taxon>
        <taxon>Erysipelotrichales</taxon>
        <taxon>Erysipelotrichaceae</taxon>
        <taxon>Erysipelothrix</taxon>
    </lineage>
</organism>